<keyword evidence="11" id="KW-1185">Reference proteome</keyword>
<dbReference type="GO" id="GO:0005044">
    <property type="term" value="F:scavenger receptor activity"/>
    <property type="evidence" value="ECO:0007669"/>
    <property type="project" value="TreeGrafter"/>
</dbReference>
<evidence type="ECO:0000256" key="4">
    <source>
        <dbReference type="ARBA" id="ARBA00022692"/>
    </source>
</evidence>
<gene>
    <name evidence="10" type="ORF">CINCED_3A019407</name>
</gene>
<keyword evidence="5 9" id="KW-1133">Transmembrane helix</keyword>
<keyword evidence="6 9" id="KW-0472">Membrane</keyword>
<evidence type="ECO:0000313" key="11">
    <source>
        <dbReference type="Proteomes" id="UP000325440"/>
    </source>
</evidence>
<evidence type="ECO:0000256" key="1">
    <source>
        <dbReference type="ARBA" id="ARBA00004236"/>
    </source>
</evidence>
<evidence type="ECO:0000256" key="6">
    <source>
        <dbReference type="ARBA" id="ARBA00023136"/>
    </source>
</evidence>
<feature type="transmembrane region" description="Helical" evidence="9">
    <location>
        <begin position="520"/>
        <end position="541"/>
    </location>
</feature>
<evidence type="ECO:0000256" key="9">
    <source>
        <dbReference type="SAM" id="Phobius"/>
    </source>
</evidence>
<dbReference type="PANTHER" id="PTHR11923:SF89">
    <property type="entry name" value="GH15894P"/>
    <property type="match status" value="1"/>
</dbReference>
<dbReference type="Pfam" id="PF01130">
    <property type="entry name" value="CD36"/>
    <property type="match status" value="1"/>
</dbReference>
<dbReference type="PRINTS" id="PR01609">
    <property type="entry name" value="CD36FAMILY"/>
</dbReference>
<feature type="transmembrane region" description="Helical" evidence="9">
    <location>
        <begin position="496"/>
        <end position="514"/>
    </location>
</feature>
<evidence type="ECO:0000256" key="7">
    <source>
        <dbReference type="ARBA" id="ARBA00023180"/>
    </source>
</evidence>
<keyword evidence="4 9" id="KW-0812">Transmembrane</keyword>
<dbReference type="GO" id="GO:0005886">
    <property type="term" value="C:plasma membrane"/>
    <property type="evidence" value="ECO:0007669"/>
    <property type="project" value="UniProtKB-SubCell"/>
</dbReference>
<dbReference type="AlphaFoldDB" id="A0A5E4MZ61"/>
<feature type="compositionally biased region" description="Low complexity" evidence="8">
    <location>
        <begin position="50"/>
        <end position="67"/>
    </location>
</feature>
<keyword evidence="7" id="KW-0325">Glycoprotein</keyword>
<organism evidence="10 11">
    <name type="scientific">Cinara cedri</name>
    <dbReference type="NCBI Taxonomy" id="506608"/>
    <lineage>
        <taxon>Eukaryota</taxon>
        <taxon>Metazoa</taxon>
        <taxon>Ecdysozoa</taxon>
        <taxon>Arthropoda</taxon>
        <taxon>Hexapoda</taxon>
        <taxon>Insecta</taxon>
        <taxon>Pterygota</taxon>
        <taxon>Neoptera</taxon>
        <taxon>Paraneoptera</taxon>
        <taxon>Hemiptera</taxon>
        <taxon>Sternorrhyncha</taxon>
        <taxon>Aphidomorpha</taxon>
        <taxon>Aphidoidea</taxon>
        <taxon>Aphididae</taxon>
        <taxon>Lachninae</taxon>
        <taxon>Cinara</taxon>
    </lineage>
</organism>
<comment type="similarity">
    <text evidence="2">Belongs to the CD36 family.</text>
</comment>
<sequence length="558" mass="63193">MDQKQRNYYKTNMAALNLNASLMKDNPLDEKVMDDDVKWPCLVTEKARGSTTETSSTSSRDGTSNASNHERKPFCTIGNSFYIFSALVLFLVGSITIMYTPFDILMNERLKMVRGLPAYEWWKNPPDEVLLRVYLFNVTNSKRFEEGIDSTLELNEIGPLVFRELLRHSDVRFNDNGTMTYVATRTAVFLPEMTNINLNDNLILPNYAALGIASYLWDASSFTKYGFKLMLNILDTQMFIETSINNCLWNLTDPLVKKAKTMMPGLVPEENMGILYQIYNKFTDEVTVFMGPENGERFFTVDQYHGKPSLGIWEDPKCDSLQGATEGVTYHQFVSKNDTLKYLRKTMCRVTPLKYKNEVTKSGMTMYKFILPHNVFAHPQTDPSLEDCFHNPKSTSLLSGLSDVSPCYYDFPIAASFPHFLNGDQALMKSISGLNPSEEKHGSYLIVEPLTGVPVESRARSQSNLVMNPTSGFSSIDKFSNMTIPMFWAEYNQVGLPWYITTLMYFTVIILPYTQTVGSVVMMVAGLAMIGKSIINAVFGYKRPLYSYSSLDLLPSAN</sequence>
<evidence type="ECO:0000256" key="5">
    <source>
        <dbReference type="ARBA" id="ARBA00022989"/>
    </source>
</evidence>
<dbReference type="OrthoDB" id="8187528at2759"/>
<feature type="transmembrane region" description="Helical" evidence="9">
    <location>
        <begin position="81"/>
        <end position="102"/>
    </location>
</feature>
<feature type="region of interest" description="Disordered" evidence="8">
    <location>
        <begin position="48"/>
        <end position="69"/>
    </location>
</feature>
<dbReference type="InterPro" id="IPR002159">
    <property type="entry name" value="CD36_fam"/>
</dbReference>
<dbReference type="EMBL" id="CABPRJ010001451">
    <property type="protein sequence ID" value="VVC37649.1"/>
    <property type="molecule type" value="Genomic_DNA"/>
</dbReference>
<reference evidence="10 11" key="1">
    <citation type="submission" date="2019-08" db="EMBL/GenBank/DDBJ databases">
        <authorList>
            <person name="Alioto T."/>
            <person name="Alioto T."/>
            <person name="Gomez Garrido J."/>
        </authorList>
    </citation>
    <scope>NUCLEOTIDE SEQUENCE [LARGE SCALE GENOMIC DNA]</scope>
</reference>
<dbReference type="GO" id="GO:0005737">
    <property type="term" value="C:cytoplasm"/>
    <property type="evidence" value="ECO:0007669"/>
    <property type="project" value="TreeGrafter"/>
</dbReference>
<dbReference type="PANTHER" id="PTHR11923">
    <property type="entry name" value="SCAVENGER RECEPTOR CLASS B TYPE-1 SR-B1"/>
    <property type="match status" value="1"/>
</dbReference>
<evidence type="ECO:0000256" key="2">
    <source>
        <dbReference type="ARBA" id="ARBA00010532"/>
    </source>
</evidence>
<comment type="subcellular location">
    <subcellularLocation>
        <location evidence="1">Cell membrane</location>
    </subcellularLocation>
</comment>
<evidence type="ECO:0000256" key="3">
    <source>
        <dbReference type="ARBA" id="ARBA00022475"/>
    </source>
</evidence>
<keyword evidence="3" id="KW-1003">Cell membrane</keyword>
<name>A0A5E4MZ61_9HEMI</name>
<evidence type="ECO:0000256" key="8">
    <source>
        <dbReference type="SAM" id="MobiDB-lite"/>
    </source>
</evidence>
<accession>A0A5E4MZ61</accession>
<evidence type="ECO:0000313" key="10">
    <source>
        <dbReference type="EMBL" id="VVC37649.1"/>
    </source>
</evidence>
<proteinExistence type="inferred from homology"/>
<dbReference type="Proteomes" id="UP000325440">
    <property type="component" value="Unassembled WGS sequence"/>
</dbReference>
<protein>
    <submittedName>
        <fullName evidence="10">CD36 family</fullName>
    </submittedName>
</protein>